<dbReference type="OrthoDB" id="3308at2759"/>
<evidence type="ECO:0000256" key="4">
    <source>
        <dbReference type="ARBA" id="ARBA00022660"/>
    </source>
</evidence>
<dbReference type="Pfam" id="PF06212">
    <property type="entry name" value="GRIM-19"/>
    <property type="match status" value="1"/>
</dbReference>
<keyword evidence="7 11" id="KW-0249">Electron transport</keyword>
<dbReference type="EMBL" id="JAGRRH010000014">
    <property type="protein sequence ID" value="KAG7358389.1"/>
    <property type="molecule type" value="Genomic_DNA"/>
</dbReference>
<evidence type="ECO:0000256" key="2">
    <source>
        <dbReference type="ARBA" id="ARBA00007312"/>
    </source>
</evidence>
<evidence type="ECO:0000313" key="13">
    <source>
        <dbReference type="Proteomes" id="UP000693970"/>
    </source>
</evidence>
<comment type="subcellular location">
    <subcellularLocation>
        <location evidence="1 11">Mitochondrion inner membrane</location>
        <topology evidence="1 11">Single-pass membrane protein</topology>
        <orientation evidence="1 11">Matrix side</orientation>
    </subcellularLocation>
</comment>
<evidence type="ECO:0000256" key="7">
    <source>
        <dbReference type="ARBA" id="ARBA00022982"/>
    </source>
</evidence>
<comment type="function">
    <text evidence="11">Complex I functions in the transfer of electrons from NADH to the respiratory chain. Accessory subunit of the mitochondrial membrane respiratory chain NADH dehydrogenase (Complex I), that is believed not to be involved in catalysis.</text>
</comment>
<proteinExistence type="inferred from homology"/>
<organism evidence="12 13">
    <name type="scientific">Nitzschia inconspicua</name>
    <dbReference type="NCBI Taxonomy" id="303405"/>
    <lineage>
        <taxon>Eukaryota</taxon>
        <taxon>Sar</taxon>
        <taxon>Stramenopiles</taxon>
        <taxon>Ochrophyta</taxon>
        <taxon>Bacillariophyta</taxon>
        <taxon>Bacillariophyceae</taxon>
        <taxon>Bacillariophycidae</taxon>
        <taxon>Bacillariales</taxon>
        <taxon>Bacillariaceae</taxon>
        <taxon>Nitzschia</taxon>
    </lineage>
</organism>
<dbReference type="PANTHER" id="PTHR12966">
    <property type="entry name" value="NADH DEHYDROGENASE UBIQUINONE 1 ALPHA SUBCOMPLEX SUBUNIT 13"/>
    <property type="match status" value="1"/>
</dbReference>
<reference evidence="12" key="2">
    <citation type="submission" date="2021-04" db="EMBL/GenBank/DDBJ databases">
        <authorList>
            <person name="Podell S."/>
        </authorList>
    </citation>
    <scope>NUCLEOTIDE SEQUENCE</scope>
    <source>
        <strain evidence="12">Hildebrandi</strain>
    </source>
</reference>
<protein>
    <recommendedName>
        <fullName evidence="11">NADH dehydrogenase [ubiquinone] 1 alpha subcomplex subunit 13</fullName>
    </recommendedName>
</protein>
<keyword evidence="3 11" id="KW-0813">Transport</keyword>
<keyword evidence="4 11" id="KW-0679">Respiratory chain</keyword>
<keyword evidence="8" id="KW-1133">Transmembrane helix</keyword>
<evidence type="ECO:0000256" key="3">
    <source>
        <dbReference type="ARBA" id="ARBA00022448"/>
    </source>
</evidence>
<reference evidence="12" key="1">
    <citation type="journal article" date="2021" name="Sci. Rep.">
        <title>Diploid genomic architecture of Nitzschia inconspicua, an elite biomass production diatom.</title>
        <authorList>
            <person name="Oliver A."/>
            <person name="Podell S."/>
            <person name="Pinowska A."/>
            <person name="Traller J.C."/>
            <person name="Smith S.R."/>
            <person name="McClure R."/>
            <person name="Beliaev A."/>
            <person name="Bohutskyi P."/>
            <person name="Hill E.A."/>
            <person name="Rabines A."/>
            <person name="Zheng H."/>
            <person name="Allen L.Z."/>
            <person name="Kuo A."/>
            <person name="Grigoriev I.V."/>
            <person name="Allen A.E."/>
            <person name="Hazlebeck D."/>
            <person name="Allen E.E."/>
        </authorList>
    </citation>
    <scope>NUCLEOTIDE SEQUENCE</scope>
    <source>
        <strain evidence="12">Hildebrandi</strain>
    </source>
</reference>
<evidence type="ECO:0000256" key="8">
    <source>
        <dbReference type="ARBA" id="ARBA00022989"/>
    </source>
</evidence>
<dbReference type="AlphaFoldDB" id="A0A9K3LB21"/>
<comment type="caution">
    <text evidence="12">The sequence shown here is derived from an EMBL/GenBank/DDBJ whole genome shotgun (WGS) entry which is preliminary data.</text>
</comment>
<evidence type="ECO:0000313" key="12">
    <source>
        <dbReference type="EMBL" id="KAG7358389.1"/>
    </source>
</evidence>
<comment type="similarity">
    <text evidence="2 11">Belongs to the complex I NDUFA13 subunit family.</text>
</comment>
<dbReference type="InterPro" id="IPR009346">
    <property type="entry name" value="GRIM-19"/>
</dbReference>
<keyword evidence="10" id="KW-0472">Membrane</keyword>
<dbReference type="PANTHER" id="PTHR12966:SF0">
    <property type="entry name" value="NADH DEHYDROGENASE [UBIQUINONE] 1 ALPHA SUBCOMPLEX SUBUNIT 13"/>
    <property type="match status" value="1"/>
</dbReference>
<keyword evidence="5" id="KW-0812">Transmembrane</keyword>
<sequence>MPECLDQAHHILEKTMSLRPDPFFKPVQDAGPASGWAKSPYELIKGNRGPKGWQLFLGTSVVIFWGFSRLGAGNKKRTEQKLWERQEKYTLVSLLQNEADREYLMREQKLHAQEAKIMSEVPGWEVGKSPYYSLTRWTPSHIMDSNKSNQKK</sequence>
<dbReference type="GO" id="GO:0045271">
    <property type="term" value="C:respiratory chain complex I"/>
    <property type="evidence" value="ECO:0007669"/>
    <property type="project" value="UniProtKB-UniRule"/>
</dbReference>
<keyword evidence="6 11" id="KW-0999">Mitochondrion inner membrane</keyword>
<evidence type="ECO:0000256" key="9">
    <source>
        <dbReference type="ARBA" id="ARBA00023128"/>
    </source>
</evidence>
<dbReference type="GO" id="GO:0005743">
    <property type="term" value="C:mitochondrial inner membrane"/>
    <property type="evidence" value="ECO:0007669"/>
    <property type="project" value="UniProtKB-SubCell"/>
</dbReference>
<keyword evidence="13" id="KW-1185">Reference proteome</keyword>
<evidence type="ECO:0000256" key="6">
    <source>
        <dbReference type="ARBA" id="ARBA00022792"/>
    </source>
</evidence>
<keyword evidence="9 11" id="KW-0496">Mitochondrion</keyword>
<gene>
    <name evidence="12" type="ORF">IV203_014977</name>
</gene>
<dbReference type="Proteomes" id="UP000693970">
    <property type="component" value="Unassembled WGS sequence"/>
</dbReference>
<evidence type="ECO:0000256" key="11">
    <source>
        <dbReference type="RuleBase" id="RU368034"/>
    </source>
</evidence>
<evidence type="ECO:0000256" key="1">
    <source>
        <dbReference type="ARBA" id="ARBA00004298"/>
    </source>
</evidence>
<name>A0A9K3LB21_9STRA</name>
<accession>A0A9K3LB21</accession>
<evidence type="ECO:0000256" key="5">
    <source>
        <dbReference type="ARBA" id="ARBA00022692"/>
    </source>
</evidence>
<evidence type="ECO:0000256" key="10">
    <source>
        <dbReference type="ARBA" id="ARBA00023136"/>
    </source>
</evidence>